<evidence type="ECO:0000313" key="5">
    <source>
        <dbReference type="Proteomes" id="UP000694558"/>
    </source>
</evidence>
<feature type="region of interest" description="Disordered" evidence="3">
    <location>
        <begin position="64"/>
        <end position="86"/>
    </location>
</feature>
<dbReference type="AlphaFoldDB" id="A0A8D2ZHN1"/>
<comment type="cofactor">
    <cofactor evidence="2">
        <name>Ca(2+)</name>
        <dbReference type="ChEBI" id="CHEBI:29108"/>
    </cofactor>
</comment>
<dbReference type="GO" id="GO:0017128">
    <property type="term" value="F:phospholipid scramblase activity"/>
    <property type="evidence" value="ECO:0007669"/>
    <property type="project" value="InterPro"/>
</dbReference>
<dbReference type="InterPro" id="IPR005552">
    <property type="entry name" value="Scramblase"/>
</dbReference>
<evidence type="ECO:0000256" key="2">
    <source>
        <dbReference type="RuleBase" id="RU363116"/>
    </source>
</evidence>
<evidence type="ECO:0000256" key="1">
    <source>
        <dbReference type="ARBA" id="ARBA00005350"/>
    </source>
</evidence>
<keyword evidence="2" id="KW-0106">Calcium</keyword>
<dbReference type="Ensembl" id="ENSSMAT00000002401.2">
    <property type="protein sequence ID" value="ENSSMAP00000002360.2"/>
    <property type="gene ID" value="ENSSMAG00000001468.2"/>
</dbReference>
<gene>
    <name evidence="4" type="primary">LOC118310948</name>
</gene>
<keyword evidence="2" id="KW-0449">Lipoprotein</keyword>
<dbReference type="Pfam" id="PF03803">
    <property type="entry name" value="Scramblase"/>
    <property type="match status" value="1"/>
</dbReference>
<dbReference type="PANTHER" id="PTHR23248">
    <property type="entry name" value="PHOSPHOLIPID SCRAMBLASE-RELATED"/>
    <property type="match status" value="1"/>
</dbReference>
<reference evidence="4" key="2">
    <citation type="submission" date="2025-08" db="UniProtKB">
        <authorList>
            <consortium name="Ensembl"/>
        </authorList>
    </citation>
    <scope>IDENTIFICATION</scope>
</reference>
<evidence type="ECO:0000256" key="3">
    <source>
        <dbReference type="SAM" id="MobiDB-lite"/>
    </source>
</evidence>
<accession>A0A8D2ZHN1</accession>
<proteinExistence type="inferred from homology"/>
<sequence>MSAVTNQPLPFGGLEREKHIHMIFRAFQNRCGPCECQTHSHGPGHHRTAPDWDPDEQLSVRAPERKTENGCMQPPARGSGPVMEEQNHEGSNFMSVLETVSQIHISARPELQGPQCVPRRIYSITTEGSRPQLFVAVEESSCVCLQCCGPARACTLKGFDCQGRQVFCFERPLRADACCLGCCLMEMRVYTPQKHLIGTVSQRWSMFTPLLEVCDSEGATTVSVQGSCCPSRCLSSQRFQVIVSNIGEKIGTVWKKWPGFNDERNMDHEYFGLDVPPGMESHIKLLLLATTFLLVSI</sequence>
<evidence type="ECO:0000313" key="4">
    <source>
        <dbReference type="Ensembl" id="ENSSMAP00000002360.2"/>
    </source>
</evidence>
<dbReference type="PANTHER" id="PTHR23248:SF40">
    <property type="entry name" value="PHOSPHOLIPID SCRAMBLASE"/>
    <property type="match status" value="1"/>
</dbReference>
<comment type="function">
    <text evidence="2">May mediate accelerated ATP-independent bidirectional transbilayer migration of phospholipids upon binding calcium ions that results in a loss of phospholipid asymmetry in the plasma membrane.</text>
</comment>
<comment type="similarity">
    <text evidence="1 2">Belongs to the phospholipid scramblase family.</text>
</comment>
<reference evidence="4" key="1">
    <citation type="submission" date="2023-05" db="EMBL/GenBank/DDBJ databases">
        <title>High-quality long-read genome of Scophthalmus maximus.</title>
        <authorList>
            <person name="Lien S."/>
            <person name="Martinez P."/>
        </authorList>
    </citation>
    <scope>NUCLEOTIDE SEQUENCE [LARGE SCALE GENOMIC DNA]</scope>
</reference>
<keyword evidence="2" id="KW-0564">Palmitate</keyword>
<protein>
    <recommendedName>
        <fullName evidence="2">Phospholipid scramblase</fullName>
    </recommendedName>
</protein>
<dbReference type="GeneTree" id="ENSGT00940000166623"/>
<organism evidence="4 5">
    <name type="scientific">Scophthalmus maximus</name>
    <name type="common">Turbot</name>
    <name type="synonym">Psetta maxima</name>
    <dbReference type="NCBI Taxonomy" id="52904"/>
    <lineage>
        <taxon>Eukaryota</taxon>
        <taxon>Metazoa</taxon>
        <taxon>Chordata</taxon>
        <taxon>Craniata</taxon>
        <taxon>Vertebrata</taxon>
        <taxon>Euteleostomi</taxon>
        <taxon>Actinopterygii</taxon>
        <taxon>Neopterygii</taxon>
        <taxon>Teleostei</taxon>
        <taxon>Neoteleostei</taxon>
        <taxon>Acanthomorphata</taxon>
        <taxon>Carangaria</taxon>
        <taxon>Pleuronectiformes</taxon>
        <taxon>Pleuronectoidei</taxon>
        <taxon>Scophthalmidae</taxon>
        <taxon>Scophthalmus</taxon>
    </lineage>
</organism>
<dbReference type="Proteomes" id="UP000694558">
    <property type="component" value="Chromosome 7"/>
</dbReference>
<name>A0A8D2ZHN1_SCOMX</name>
<dbReference type="GO" id="GO:0005886">
    <property type="term" value="C:plasma membrane"/>
    <property type="evidence" value="ECO:0007669"/>
    <property type="project" value="TreeGrafter"/>
</dbReference>